<dbReference type="PANTHER" id="PTHR24289:SF21">
    <property type="entry name" value="CYTOCHROME P450 1A"/>
    <property type="match status" value="1"/>
</dbReference>
<evidence type="ECO:0000256" key="10">
    <source>
        <dbReference type="ARBA" id="ARBA00023002"/>
    </source>
</evidence>
<evidence type="ECO:0000256" key="4">
    <source>
        <dbReference type="ARBA" id="ARBA00010617"/>
    </source>
</evidence>
<sequence>MAYFSGTLIGYLSISPLVLIGCVITLSLIWASKNRKLASTAPGPFPWPLIGNLVSLGKKPHRYLTELRATYGDVFQITMGTTPTIVLNGLKTIRSAMIKQAEDFAGRPDFYSFKFIANGKSMGFGDYGPRWKMHRRIAQNSLALFTNKRNSPIEMAIVSEADVLTSNFLGSEGAPFDPHNEIYLSVGNIICALCFGKRYQRDDEDFTHLVKMNDEFMAFAAAGNPVDIMPWMRHFTKSSFNKFIGILETMNKFSLKKRQEHLDTYDASHMRDITDALIKATDDIPDEDKEAVGLTDEHILTTVQELIGAGFDTIASSLQWSVLFMATHPDVQEAAHAEIREKVGVNRQLSFDDIDILPYTEACMLEILRHSCIFPFALPHSTTRDTILDGHFIRANTLVFVNLWSVNHDPEVFNNPSQFDPTRFLDCDGNIDKNTADLFLPFGAGRRKCPGELLARMELFLFFSSMIQKCLFEIIPGKEPVIDSKYGLTLKPLDFKVAVSARR</sequence>
<keyword evidence="11 13" id="KW-0408">Iron</keyword>
<keyword evidence="15" id="KW-0472">Membrane</keyword>
<evidence type="ECO:0000256" key="5">
    <source>
        <dbReference type="ARBA" id="ARBA00012109"/>
    </source>
</evidence>
<dbReference type="GO" id="GO:0042446">
    <property type="term" value="P:hormone biosynthetic process"/>
    <property type="evidence" value="ECO:0007669"/>
    <property type="project" value="TreeGrafter"/>
</dbReference>
<dbReference type="GO" id="GO:0020037">
    <property type="term" value="F:heme binding"/>
    <property type="evidence" value="ECO:0007669"/>
    <property type="project" value="InterPro"/>
</dbReference>
<evidence type="ECO:0000256" key="7">
    <source>
        <dbReference type="ARBA" id="ARBA00022723"/>
    </source>
</evidence>
<keyword evidence="9" id="KW-0492">Microsome</keyword>
<dbReference type="GO" id="GO:0042448">
    <property type="term" value="P:progesterone metabolic process"/>
    <property type="evidence" value="ECO:0007669"/>
    <property type="project" value="TreeGrafter"/>
</dbReference>
<keyword evidence="15" id="KW-1133">Transmembrane helix</keyword>
<dbReference type="OrthoDB" id="1055148at2759"/>
<feature type="binding site" description="axial binding residue" evidence="13">
    <location>
        <position position="449"/>
    </location>
    <ligand>
        <name>heme</name>
        <dbReference type="ChEBI" id="CHEBI:30413"/>
    </ligand>
    <ligandPart>
        <name>Fe</name>
        <dbReference type="ChEBI" id="CHEBI:18248"/>
    </ligandPart>
</feature>
<dbReference type="GO" id="GO:0004508">
    <property type="term" value="F:steroid 17-alpha-monooxygenase activity"/>
    <property type="evidence" value="ECO:0007669"/>
    <property type="project" value="TreeGrafter"/>
</dbReference>
<dbReference type="EC" id="1.14.14.1" evidence="5"/>
<evidence type="ECO:0000256" key="14">
    <source>
        <dbReference type="RuleBase" id="RU000461"/>
    </source>
</evidence>
<evidence type="ECO:0000313" key="16">
    <source>
        <dbReference type="EMBL" id="OWF48212.1"/>
    </source>
</evidence>
<name>A0A210QHI4_MIZYE</name>
<dbReference type="InterPro" id="IPR001128">
    <property type="entry name" value="Cyt_P450"/>
</dbReference>
<dbReference type="PANTHER" id="PTHR24289">
    <property type="entry name" value="STEROID 17-ALPHA-HYDROXYLASE/17,20 LYASE"/>
    <property type="match status" value="1"/>
</dbReference>
<keyword evidence="15" id="KW-0812">Transmembrane</keyword>
<keyword evidence="12 14" id="KW-0503">Monooxygenase</keyword>
<evidence type="ECO:0000256" key="6">
    <source>
        <dbReference type="ARBA" id="ARBA00022617"/>
    </source>
</evidence>
<dbReference type="PROSITE" id="PS00086">
    <property type="entry name" value="CYTOCHROME_P450"/>
    <property type="match status" value="1"/>
</dbReference>
<dbReference type="FunFam" id="1.10.630.10:FF:000094">
    <property type="entry name" value="cytochrome P450 2J6-like"/>
    <property type="match status" value="1"/>
</dbReference>
<evidence type="ECO:0000313" key="17">
    <source>
        <dbReference type="Proteomes" id="UP000242188"/>
    </source>
</evidence>
<evidence type="ECO:0000256" key="11">
    <source>
        <dbReference type="ARBA" id="ARBA00023004"/>
    </source>
</evidence>
<keyword evidence="8" id="KW-0256">Endoplasmic reticulum</keyword>
<protein>
    <recommendedName>
        <fullName evidence="5">unspecific monooxygenase</fullName>
        <ecNumber evidence="5">1.14.14.1</ecNumber>
    </recommendedName>
</protein>
<dbReference type="AlphaFoldDB" id="A0A210QHI4"/>
<keyword evidence="6 13" id="KW-0349">Heme</keyword>
<keyword evidence="10 14" id="KW-0560">Oxidoreductase</keyword>
<reference evidence="16 17" key="1">
    <citation type="journal article" date="2017" name="Nat. Ecol. Evol.">
        <title>Scallop genome provides insights into evolution of bilaterian karyotype and development.</title>
        <authorList>
            <person name="Wang S."/>
            <person name="Zhang J."/>
            <person name="Jiao W."/>
            <person name="Li J."/>
            <person name="Xun X."/>
            <person name="Sun Y."/>
            <person name="Guo X."/>
            <person name="Huan P."/>
            <person name="Dong B."/>
            <person name="Zhang L."/>
            <person name="Hu X."/>
            <person name="Sun X."/>
            <person name="Wang J."/>
            <person name="Zhao C."/>
            <person name="Wang Y."/>
            <person name="Wang D."/>
            <person name="Huang X."/>
            <person name="Wang R."/>
            <person name="Lv J."/>
            <person name="Li Y."/>
            <person name="Zhang Z."/>
            <person name="Liu B."/>
            <person name="Lu W."/>
            <person name="Hui Y."/>
            <person name="Liang J."/>
            <person name="Zhou Z."/>
            <person name="Hou R."/>
            <person name="Li X."/>
            <person name="Liu Y."/>
            <person name="Li H."/>
            <person name="Ning X."/>
            <person name="Lin Y."/>
            <person name="Zhao L."/>
            <person name="Xing Q."/>
            <person name="Dou J."/>
            <person name="Li Y."/>
            <person name="Mao J."/>
            <person name="Guo H."/>
            <person name="Dou H."/>
            <person name="Li T."/>
            <person name="Mu C."/>
            <person name="Jiang W."/>
            <person name="Fu Q."/>
            <person name="Fu X."/>
            <person name="Miao Y."/>
            <person name="Liu J."/>
            <person name="Yu Q."/>
            <person name="Li R."/>
            <person name="Liao H."/>
            <person name="Li X."/>
            <person name="Kong Y."/>
            <person name="Jiang Z."/>
            <person name="Chourrout D."/>
            <person name="Li R."/>
            <person name="Bao Z."/>
        </authorList>
    </citation>
    <scope>NUCLEOTIDE SEQUENCE [LARGE SCALE GENOMIC DNA]</scope>
    <source>
        <strain evidence="16 17">PY_sf001</strain>
    </source>
</reference>
<accession>A0A210QHI4</accession>
<dbReference type="EMBL" id="NEDP02003643">
    <property type="protein sequence ID" value="OWF48212.1"/>
    <property type="molecule type" value="Genomic_DNA"/>
</dbReference>
<dbReference type="InterPro" id="IPR036396">
    <property type="entry name" value="Cyt_P450_sf"/>
</dbReference>
<dbReference type="PRINTS" id="PR00385">
    <property type="entry name" value="P450"/>
</dbReference>
<dbReference type="CDD" id="cd11028">
    <property type="entry name" value="CYP1"/>
    <property type="match status" value="1"/>
</dbReference>
<dbReference type="PRINTS" id="PR00463">
    <property type="entry name" value="EP450I"/>
</dbReference>
<dbReference type="GO" id="GO:0005789">
    <property type="term" value="C:endoplasmic reticulum membrane"/>
    <property type="evidence" value="ECO:0007669"/>
    <property type="project" value="UniProtKB-SubCell"/>
</dbReference>
<organism evidence="16 17">
    <name type="scientific">Mizuhopecten yessoensis</name>
    <name type="common">Japanese scallop</name>
    <name type="synonym">Patinopecten yessoensis</name>
    <dbReference type="NCBI Taxonomy" id="6573"/>
    <lineage>
        <taxon>Eukaryota</taxon>
        <taxon>Metazoa</taxon>
        <taxon>Spiralia</taxon>
        <taxon>Lophotrochozoa</taxon>
        <taxon>Mollusca</taxon>
        <taxon>Bivalvia</taxon>
        <taxon>Autobranchia</taxon>
        <taxon>Pteriomorphia</taxon>
        <taxon>Pectinida</taxon>
        <taxon>Pectinoidea</taxon>
        <taxon>Pectinidae</taxon>
        <taxon>Mizuhopecten</taxon>
    </lineage>
</organism>
<evidence type="ECO:0000256" key="12">
    <source>
        <dbReference type="ARBA" id="ARBA00023033"/>
    </source>
</evidence>
<feature type="transmembrane region" description="Helical" evidence="15">
    <location>
        <begin position="12"/>
        <end position="31"/>
    </location>
</feature>
<dbReference type="Proteomes" id="UP000242188">
    <property type="component" value="Unassembled WGS sequence"/>
</dbReference>
<dbReference type="InterPro" id="IPR002401">
    <property type="entry name" value="Cyt_P450_E_grp-I"/>
</dbReference>
<dbReference type="Gene3D" id="1.10.630.10">
    <property type="entry name" value="Cytochrome P450"/>
    <property type="match status" value="1"/>
</dbReference>
<comment type="subcellular location">
    <subcellularLocation>
        <location evidence="3">Endoplasmic reticulum membrane</location>
        <topology evidence="3">Peripheral membrane protein</topology>
    </subcellularLocation>
    <subcellularLocation>
        <location evidence="2">Microsome membrane</location>
        <topology evidence="2">Peripheral membrane protein</topology>
    </subcellularLocation>
</comment>
<keyword evidence="7 13" id="KW-0479">Metal-binding</keyword>
<gene>
    <name evidence="16" type="ORF">KP79_PYT14491</name>
</gene>
<dbReference type="SUPFAM" id="SSF48264">
    <property type="entry name" value="Cytochrome P450"/>
    <property type="match status" value="1"/>
</dbReference>
<dbReference type="GO" id="GO:0005506">
    <property type="term" value="F:iron ion binding"/>
    <property type="evidence" value="ECO:0007669"/>
    <property type="project" value="InterPro"/>
</dbReference>
<dbReference type="STRING" id="6573.A0A210QHI4"/>
<evidence type="ECO:0000256" key="2">
    <source>
        <dbReference type="ARBA" id="ARBA00004174"/>
    </source>
</evidence>
<comment type="cofactor">
    <cofactor evidence="1 13">
        <name>heme</name>
        <dbReference type="ChEBI" id="CHEBI:30413"/>
    </cofactor>
</comment>
<dbReference type="InterPro" id="IPR017972">
    <property type="entry name" value="Cyt_P450_CS"/>
</dbReference>
<evidence type="ECO:0000256" key="9">
    <source>
        <dbReference type="ARBA" id="ARBA00022848"/>
    </source>
</evidence>
<evidence type="ECO:0000256" key="13">
    <source>
        <dbReference type="PIRSR" id="PIRSR602401-1"/>
    </source>
</evidence>
<comment type="similarity">
    <text evidence="4 14">Belongs to the cytochrome P450 family.</text>
</comment>
<dbReference type="Pfam" id="PF00067">
    <property type="entry name" value="p450"/>
    <property type="match status" value="1"/>
</dbReference>
<proteinExistence type="inferred from homology"/>
<evidence type="ECO:0000256" key="3">
    <source>
        <dbReference type="ARBA" id="ARBA00004406"/>
    </source>
</evidence>
<comment type="caution">
    <text evidence="16">The sequence shown here is derived from an EMBL/GenBank/DDBJ whole genome shotgun (WGS) entry which is preliminary data.</text>
</comment>
<evidence type="ECO:0000256" key="15">
    <source>
        <dbReference type="SAM" id="Phobius"/>
    </source>
</evidence>
<evidence type="ECO:0000256" key="8">
    <source>
        <dbReference type="ARBA" id="ARBA00022824"/>
    </source>
</evidence>
<keyword evidence="17" id="KW-1185">Reference proteome</keyword>
<evidence type="ECO:0000256" key="1">
    <source>
        <dbReference type="ARBA" id="ARBA00001971"/>
    </source>
</evidence>